<reference evidence="2" key="1">
    <citation type="journal article" date="2013" name="Environ. Microbiol.">
        <title>Microbiota from the distal guts of lean and obese adolescents exhibit partial functional redundancy besides clear differences in community structure.</title>
        <authorList>
            <person name="Ferrer M."/>
            <person name="Ruiz A."/>
            <person name="Lanza F."/>
            <person name="Haange S.B."/>
            <person name="Oberbach A."/>
            <person name="Till H."/>
            <person name="Bargiela R."/>
            <person name="Campoy C."/>
            <person name="Segura M.T."/>
            <person name="Richter M."/>
            <person name="von Bergen M."/>
            <person name="Seifert J."/>
            <person name="Suarez A."/>
        </authorList>
    </citation>
    <scope>NUCLEOTIDE SEQUENCE</scope>
</reference>
<dbReference type="GO" id="GO:0006508">
    <property type="term" value="P:proteolysis"/>
    <property type="evidence" value="ECO:0007669"/>
    <property type="project" value="InterPro"/>
</dbReference>
<protein>
    <submittedName>
        <fullName evidence="2">Serine-type D-Ala-D-Ala carboxypeptidase</fullName>
    </submittedName>
</protein>
<feature type="domain" description="Peptidase S11 D-alanyl-D-alanine carboxypeptidase A N-terminal" evidence="1">
    <location>
        <begin position="11"/>
        <end position="69"/>
    </location>
</feature>
<accession>K1S0Q7</accession>
<dbReference type="EMBL" id="AJWY01013366">
    <property type="protein sequence ID" value="EKC47320.1"/>
    <property type="molecule type" value="Genomic_DNA"/>
</dbReference>
<evidence type="ECO:0000313" key="2">
    <source>
        <dbReference type="EMBL" id="EKC47320.1"/>
    </source>
</evidence>
<dbReference type="AlphaFoldDB" id="K1S0Q7"/>
<keyword evidence="2" id="KW-0645">Protease</keyword>
<sequence length="87" mass="9317">VTYTDASGEAVTHTWENTNQYLTGNATTPDGFQIVGGKTGTTGEAGYCLVLYSYNPSGQPIISIVFKADGKSNLYLLMNEMLQGFAI</sequence>
<organism evidence="2">
    <name type="scientific">human gut metagenome</name>
    <dbReference type="NCBI Taxonomy" id="408170"/>
    <lineage>
        <taxon>unclassified sequences</taxon>
        <taxon>metagenomes</taxon>
        <taxon>organismal metagenomes</taxon>
    </lineage>
</organism>
<gene>
    <name evidence="2" type="ORF">LEA_19436</name>
</gene>
<dbReference type="Pfam" id="PF00768">
    <property type="entry name" value="Peptidase_S11"/>
    <property type="match status" value="1"/>
</dbReference>
<comment type="caution">
    <text evidence="2">The sequence shown here is derived from an EMBL/GenBank/DDBJ whole genome shotgun (WGS) entry which is preliminary data.</text>
</comment>
<dbReference type="Gene3D" id="3.40.710.10">
    <property type="entry name" value="DD-peptidase/beta-lactamase superfamily"/>
    <property type="match status" value="1"/>
</dbReference>
<feature type="non-terminal residue" evidence="2">
    <location>
        <position position="1"/>
    </location>
</feature>
<dbReference type="InterPro" id="IPR001967">
    <property type="entry name" value="Peptidase_S11_N"/>
</dbReference>
<evidence type="ECO:0000259" key="1">
    <source>
        <dbReference type="Pfam" id="PF00768"/>
    </source>
</evidence>
<keyword evidence="2" id="KW-0121">Carboxypeptidase</keyword>
<dbReference type="SUPFAM" id="SSF56601">
    <property type="entry name" value="beta-lactamase/transpeptidase-like"/>
    <property type="match status" value="1"/>
</dbReference>
<dbReference type="GO" id="GO:0009002">
    <property type="term" value="F:serine-type D-Ala-D-Ala carboxypeptidase activity"/>
    <property type="evidence" value="ECO:0007669"/>
    <property type="project" value="InterPro"/>
</dbReference>
<proteinExistence type="predicted"/>
<keyword evidence="2" id="KW-0378">Hydrolase</keyword>
<name>K1S0Q7_9ZZZZ</name>
<dbReference type="InterPro" id="IPR012338">
    <property type="entry name" value="Beta-lactam/transpept-like"/>
</dbReference>